<accession>A0A2I1JYX5</accession>
<reference evidence="1 2" key="1">
    <citation type="submission" date="2017-12" db="EMBL/GenBank/DDBJ databases">
        <title>Phylogenetic diversity of female urinary microbiome.</title>
        <authorList>
            <person name="Thomas-White K."/>
            <person name="Wolfe A.J."/>
        </authorList>
    </citation>
    <scope>NUCLEOTIDE SEQUENCE [LARGE SCALE GENOMIC DNA]</scope>
    <source>
        <strain evidence="1 2">UMB0898</strain>
    </source>
</reference>
<gene>
    <name evidence="1" type="ORF">CYJ57_05495</name>
</gene>
<sequence length="71" mass="8125">MNRAIERAEHQLIQKSVMLADYCGLNPCIGAASACRDGLIINFLQLQVTVYLNHRYDYKLVWLPLGSHTDY</sequence>
<dbReference type="EMBL" id="PKHE01000013">
    <property type="protein sequence ID" value="PKY88579.1"/>
    <property type="molecule type" value="Genomic_DNA"/>
</dbReference>
<evidence type="ECO:0000313" key="2">
    <source>
        <dbReference type="Proteomes" id="UP000234384"/>
    </source>
</evidence>
<name>A0A2I1JYX5_9LACT</name>
<dbReference type="OrthoDB" id="9812992at2"/>
<protein>
    <submittedName>
        <fullName evidence="1">Uncharacterized protein</fullName>
    </submittedName>
</protein>
<proteinExistence type="predicted"/>
<comment type="caution">
    <text evidence="1">The sequence shown here is derived from an EMBL/GenBank/DDBJ whole genome shotgun (WGS) entry which is preliminary data.</text>
</comment>
<organism evidence="1 2">
    <name type="scientific">Falseniella ignava</name>
    <dbReference type="NCBI Taxonomy" id="137730"/>
    <lineage>
        <taxon>Bacteria</taxon>
        <taxon>Bacillati</taxon>
        <taxon>Bacillota</taxon>
        <taxon>Bacilli</taxon>
        <taxon>Lactobacillales</taxon>
        <taxon>Aerococcaceae</taxon>
        <taxon>Falseniella</taxon>
    </lineage>
</organism>
<evidence type="ECO:0000313" key="1">
    <source>
        <dbReference type="EMBL" id="PKY88579.1"/>
    </source>
</evidence>
<dbReference type="PROSITE" id="PS51257">
    <property type="entry name" value="PROKAR_LIPOPROTEIN"/>
    <property type="match status" value="1"/>
</dbReference>
<dbReference type="Proteomes" id="UP000234384">
    <property type="component" value="Unassembled WGS sequence"/>
</dbReference>
<dbReference type="AlphaFoldDB" id="A0A2I1JYX5"/>
<dbReference type="RefSeq" id="WP_101954387.1">
    <property type="nucleotide sequence ID" value="NZ_PKHE01000013.1"/>
</dbReference>